<feature type="signal peptide" evidence="3">
    <location>
        <begin position="1"/>
        <end position="23"/>
    </location>
</feature>
<dbReference type="Pfam" id="PF21365">
    <property type="entry name" value="Glyco_hydro_31_3rd"/>
    <property type="match status" value="1"/>
</dbReference>
<dbReference type="Proteomes" id="UP000256561">
    <property type="component" value="Unassembled WGS sequence"/>
</dbReference>
<dbReference type="PANTHER" id="PTHR22762:SF120">
    <property type="entry name" value="HETEROGLYCAN GLUCOSIDASE 1"/>
    <property type="match status" value="1"/>
</dbReference>
<dbReference type="SUPFAM" id="SSF74650">
    <property type="entry name" value="Galactose mutarotase-like"/>
    <property type="match status" value="1"/>
</dbReference>
<keyword evidence="9" id="KW-1185">Reference proteome</keyword>
<dbReference type="InterPro" id="IPR048395">
    <property type="entry name" value="Glyco_hydro_31_C"/>
</dbReference>
<dbReference type="Gene3D" id="2.60.40.1760">
    <property type="entry name" value="glycosyl hydrolase (family 31)"/>
    <property type="match status" value="1"/>
</dbReference>
<dbReference type="CDD" id="cd14752">
    <property type="entry name" value="GH31_N"/>
    <property type="match status" value="1"/>
</dbReference>
<accession>A0A3D8M8D2</accession>
<keyword evidence="2" id="KW-0326">Glycosidase</keyword>
<dbReference type="AlphaFoldDB" id="A0A3D8M8D2"/>
<dbReference type="Gene3D" id="3.20.20.80">
    <property type="entry name" value="Glycosidases"/>
    <property type="match status" value="1"/>
</dbReference>
<evidence type="ECO:0000259" key="4">
    <source>
        <dbReference type="Pfam" id="PF01055"/>
    </source>
</evidence>
<reference evidence="9" key="1">
    <citation type="submission" date="2018-08" db="EMBL/GenBank/DDBJ databases">
        <authorList>
            <person name="Zhang J."/>
            <person name="Du Z.-J."/>
        </authorList>
    </citation>
    <scope>NUCLEOTIDE SEQUENCE [LARGE SCALE GENOMIC DNA]</scope>
    <source>
        <strain evidence="9">KCTC 52655</strain>
    </source>
</reference>
<name>A0A3D8M8D2_9ALTE</name>
<feature type="domain" description="Glycoside hydrolase family 31 N-terminal" evidence="5">
    <location>
        <begin position="50"/>
        <end position="206"/>
    </location>
</feature>
<dbReference type="InterPro" id="IPR033403">
    <property type="entry name" value="DUF5110"/>
</dbReference>
<dbReference type="GO" id="GO:0030246">
    <property type="term" value="F:carbohydrate binding"/>
    <property type="evidence" value="ECO:0007669"/>
    <property type="project" value="InterPro"/>
</dbReference>
<proteinExistence type="inferred from homology"/>
<feature type="chain" id="PRO_5017565223" evidence="3">
    <location>
        <begin position="24"/>
        <end position="808"/>
    </location>
</feature>
<dbReference type="Pfam" id="PF17137">
    <property type="entry name" value="DUF5110"/>
    <property type="match status" value="1"/>
</dbReference>
<evidence type="ECO:0000313" key="9">
    <source>
        <dbReference type="Proteomes" id="UP000256561"/>
    </source>
</evidence>
<organism evidence="8 9">
    <name type="scientific">Alteromonas aestuariivivens</name>
    <dbReference type="NCBI Taxonomy" id="1938339"/>
    <lineage>
        <taxon>Bacteria</taxon>
        <taxon>Pseudomonadati</taxon>
        <taxon>Pseudomonadota</taxon>
        <taxon>Gammaproteobacteria</taxon>
        <taxon>Alteromonadales</taxon>
        <taxon>Alteromonadaceae</taxon>
        <taxon>Alteromonas/Salinimonas group</taxon>
        <taxon>Alteromonas</taxon>
    </lineage>
</organism>
<dbReference type="EMBL" id="QRHA01000005">
    <property type="protein sequence ID" value="RDV26049.1"/>
    <property type="molecule type" value="Genomic_DNA"/>
</dbReference>
<gene>
    <name evidence="8" type="ORF">DXV75_08180</name>
</gene>
<evidence type="ECO:0000256" key="1">
    <source>
        <dbReference type="ARBA" id="ARBA00007806"/>
    </source>
</evidence>
<sequence length="808" mass="91338">MSNAIFNGARILLWLLLPLSVAAQGASLSEYQAYDKGVVFTLDNQVQVYVSPQGEGTVEVHYQLAGQPEFPGQALSERPAQRFELLTEKTDSIQLDGAGIRVIAAKSPFRLSFLSGDEVKVAEAGGFYHFDDKLGFRFALKPGEKLMGGGERVLGMDRRGHRMPLYNRAHYGYTTQSEQMYYSLPAVMSSDNYALVFDNTARGFLDIGHTESDVLQFEAVGGRSAYIVTVGNSLAEVSQRLVAVTGRQPLPPRWALGNFASRFGYRSQNQTEEVVEMFNQQDIPLDAVVLDLYWFGPEVKGHMGNLNWDKQAFPEPESMIKGFQEQGVQTVLITEPFILTTSSQFESAANSNALALGQDGKPKTFEFFFGNTGLVDVFSEPARDWFWQYYQRLGNQGVAGWWGDLGEPEVHPAETLHSWQGQQVSADMVHNAFGHQWAKMLYSRTLKQWPKRRPLVLMRSGFIGSQRYGMIPWTGDVSRSWGGLKPQIELSLQMGMFGLAYTHSDLGGFAGGEQFDPELYLRWLQLGVFQPVFRPHAQEDIAPEPVFHSEDVIRQARDLIRLRYQLLPYNYSLVYENSLFGRPLMRPLAYHYDPKIWFEEKDQFLWGESLLVSPVTEPGVEQWPMDLPEGHWYNYFTDRMHAGGQIVELPVDQERFGLMVKAGAILPLIDAVNRTSKADFSRLNVHHWYDPEGQSSQFRYFEDDGKNPKAIEKEQFAVLNFNAGYAEKLLRLGVMPEGGYKGMPTKRTINWQIHGLPATPKRIQLGAAVIAQEQFAQHSVLWDADNRLLSLSLPVSSDGEHSVTLYWD</sequence>
<dbReference type="OrthoDB" id="176168at2"/>
<dbReference type="Pfam" id="PF01055">
    <property type="entry name" value="Glyco_hydro_31_2nd"/>
    <property type="match status" value="1"/>
</dbReference>
<evidence type="ECO:0000259" key="7">
    <source>
        <dbReference type="Pfam" id="PF21365"/>
    </source>
</evidence>
<protein>
    <submittedName>
        <fullName evidence="8">DUF5110 domain-containing protein</fullName>
    </submittedName>
</protein>
<comment type="caution">
    <text evidence="8">The sequence shown here is derived from an EMBL/GenBank/DDBJ whole genome shotgun (WGS) entry which is preliminary data.</text>
</comment>
<evidence type="ECO:0000259" key="6">
    <source>
        <dbReference type="Pfam" id="PF17137"/>
    </source>
</evidence>
<dbReference type="Pfam" id="PF13802">
    <property type="entry name" value="Gal_mutarotas_2"/>
    <property type="match status" value="1"/>
</dbReference>
<dbReference type="InterPro" id="IPR017853">
    <property type="entry name" value="GH"/>
</dbReference>
<evidence type="ECO:0000313" key="8">
    <source>
        <dbReference type="EMBL" id="RDV26049.1"/>
    </source>
</evidence>
<feature type="domain" description="DUF5110" evidence="6">
    <location>
        <begin position="683"/>
        <end position="755"/>
    </location>
</feature>
<dbReference type="InterPro" id="IPR025887">
    <property type="entry name" value="Glyco_hydro_31_N_dom"/>
</dbReference>
<evidence type="ECO:0000256" key="2">
    <source>
        <dbReference type="RuleBase" id="RU361185"/>
    </source>
</evidence>
<keyword evidence="2" id="KW-0378">Hydrolase</keyword>
<evidence type="ECO:0000256" key="3">
    <source>
        <dbReference type="SAM" id="SignalP"/>
    </source>
</evidence>
<dbReference type="SUPFAM" id="SSF51445">
    <property type="entry name" value="(Trans)glycosidases"/>
    <property type="match status" value="1"/>
</dbReference>
<dbReference type="SUPFAM" id="SSF51011">
    <property type="entry name" value="Glycosyl hydrolase domain"/>
    <property type="match status" value="1"/>
</dbReference>
<dbReference type="Gene3D" id="2.60.40.1180">
    <property type="entry name" value="Golgi alpha-mannosidase II"/>
    <property type="match status" value="2"/>
</dbReference>
<feature type="domain" description="Glycosyl hydrolase family 31 C-terminal" evidence="7">
    <location>
        <begin position="581"/>
        <end position="666"/>
    </location>
</feature>
<dbReference type="GO" id="GO:0004553">
    <property type="term" value="F:hydrolase activity, hydrolyzing O-glycosyl compounds"/>
    <property type="evidence" value="ECO:0007669"/>
    <property type="project" value="InterPro"/>
</dbReference>
<dbReference type="InterPro" id="IPR011013">
    <property type="entry name" value="Gal_mutarotase_sf_dom"/>
</dbReference>
<dbReference type="PANTHER" id="PTHR22762">
    <property type="entry name" value="ALPHA-GLUCOSIDASE"/>
    <property type="match status" value="1"/>
</dbReference>
<evidence type="ECO:0000259" key="5">
    <source>
        <dbReference type="Pfam" id="PF13802"/>
    </source>
</evidence>
<feature type="domain" description="Glycoside hydrolase family 31 TIM barrel" evidence="4">
    <location>
        <begin position="249"/>
        <end position="573"/>
    </location>
</feature>
<dbReference type="InterPro" id="IPR013780">
    <property type="entry name" value="Glyco_hydro_b"/>
</dbReference>
<dbReference type="RefSeq" id="WP_115592919.1">
    <property type="nucleotide sequence ID" value="NZ_QRHA01000005.1"/>
</dbReference>
<dbReference type="InterPro" id="IPR000322">
    <property type="entry name" value="Glyco_hydro_31_TIM"/>
</dbReference>
<comment type="similarity">
    <text evidence="1 2">Belongs to the glycosyl hydrolase 31 family.</text>
</comment>
<keyword evidence="3" id="KW-0732">Signal</keyword>
<dbReference type="GO" id="GO:0005975">
    <property type="term" value="P:carbohydrate metabolic process"/>
    <property type="evidence" value="ECO:0007669"/>
    <property type="project" value="InterPro"/>
</dbReference>